<evidence type="ECO:0000313" key="1">
    <source>
        <dbReference type="Proteomes" id="UP000887579"/>
    </source>
</evidence>
<reference evidence="2" key="1">
    <citation type="submission" date="2022-11" db="UniProtKB">
        <authorList>
            <consortium name="WormBaseParasite"/>
        </authorList>
    </citation>
    <scope>IDENTIFICATION</scope>
</reference>
<dbReference type="WBParaSite" id="ES5_v2.g17374.t1">
    <property type="protein sequence ID" value="ES5_v2.g17374.t1"/>
    <property type="gene ID" value="ES5_v2.g17374"/>
</dbReference>
<name>A0AC34FJD8_9BILA</name>
<proteinExistence type="predicted"/>
<accession>A0AC34FJD8</accession>
<organism evidence="1 2">
    <name type="scientific">Panagrolaimus sp. ES5</name>
    <dbReference type="NCBI Taxonomy" id="591445"/>
    <lineage>
        <taxon>Eukaryota</taxon>
        <taxon>Metazoa</taxon>
        <taxon>Ecdysozoa</taxon>
        <taxon>Nematoda</taxon>
        <taxon>Chromadorea</taxon>
        <taxon>Rhabditida</taxon>
        <taxon>Tylenchina</taxon>
        <taxon>Panagrolaimomorpha</taxon>
        <taxon>Panagrolaimoidea</taxon>
        <taxon>Panagrolaimidae</taxon>
        <taxon>Panagrolaimus</taxon>
    </lineage>
</organism>
<dbReference type="Proteomes" id="UP000887579">
    <property type="component" value="Unplaced"/>
</dbReference>
<protein>
    <submittedName>
        <fullName evidence="2">Uncharacterized protein</fullName>
    </submittedName>
</protein>
<evidence type="ECO:0000313" key="2">
    <source>
        <dbReference type="WBParaSite" id="ES5_v2.g17374.t1"/>
    </source>
</evidence>
<sequence>MFLLLAFFGFSLIIVLPWILFATKRKFEPINNNGNGGCGAPKGGYKPGHLPAFADPDVKETNTFYDVQSVIVFKNKYENGKATTPPTIPATPNTAAAHEPFVVSKTLPNVGANGNVYVAAAPAVTPSTAGTAAAKTAMK</sequence>